<dbReference type="AlphaFoldDB" id="A0A1G6MHF6"/>
<reference evidence="1 2" key="1">
    <citation type="submission" date="2016-09" db="EMBL/GenBank/DDBJ databases">
        <authorList>
            <person name="Capua I."/>
            <person name="De Benedictis P."/>
            <person name="Joannis T."/>
            <person name="Lombin L.H."/>
            <person name="Cattoli G."/>
        </authorList>
    </citation>
    <scope>NUCLEOTIDE SEQUENCE [LARGE SCALE GENOMIC DNA]</scope>
    <source>
        <strain evidence="1 2">NIO-1002</strain>
    </source>
</reference>
<gene>
    <name evidence="1" type="ORF">SAMN05216418_2517</name>
</gene>
<dbReference type="OrthoDB" id="5072576at2"/>
<accession>A0A1G6MHF6</accession>
<dbReference type="EMBL" id="FMYG01000005">
    <property type="protein sequence ID" value="SDC54949.1"/>
    <property type="molecule type" value="Genomic_DNA"/>
</dbReference>
<evidence type="ECO:0000313" key="2">
    <source>
        <dbReference type="Proteomes" id="UP000183203"/>
    </source>
</evidence>
<name>A0A1G6MHF6_9MICO</name>
<dbReference type="RefSeq" id="WP_058232676.1">
    <property type="nucleotide sequence ID" value="NZ_FMYG01000005.1"/>
</dbReference>
<sequence length="103" mass="11002">MVMEAPLSRRGSSKAARAATVAAALTDTASAPIEVPGTVTEIPWTRIDLDLYEVSRDGYIVGYVEVVGAVFVSLGGARYDRAVEVSQHLTFHAAVDALVRRVL</sequence>
<protein>
    <submittedName>
        <fullName evidence="1">Uncharacterized protein</fullName>
    </submittedName>
</protein>
<organism evidence="1 2">
    <name type="scientific">Microbacterium enclense</name>
    <dbReference type="NCBI Taxonomy" id="993073"/>
    <lineage>
        <taxon>Bacteria</taxon>
        <taxon>Bacillati</taxon>
        <taxon>Actinomycetota</taxon>
        <taxon>Actinomycetes</taxon>
        <taxon>Micrococcales</taxon>
        <taxon>Microbacteriaceae</taxon>
        <taxon>Microbacterium</taxon>
    </lineage>
</organism>
<proteinExistence type="predicted"/>
<dbReference type="Proteomes" id="UP000183203">
    <property type="component" value="Unassembled WGS sequence"/>
</dbReference>
<evidence type="ECO:0000313" key="1">
    <source>
        <dbReference type="EMBL" id="SDC54949.1"/>
    </source>
</evidence>